<protein>
    <recommendedName>
        <fullName evidence="1">DUF8207 domain-containing protein</fullName>
    </recommendedName>
</protein>
<organism evidence="2 3">
    <name type="scientific">Trachymyrmex cornetzi</name>
    <dbReference type="NCBI Taxonomy" id="471704"/>
    <lineage>
        <taxon>Eukaryota</taxon>
        <taxon>Metazoa</taxon>
        <taxon>Ecdysozoa</taxon>
        <taxon>Arthropoda</taxon>
        <taxon>Hexapoda</taxon>
        <taxon>Insecta</taxon>
        <taxon>Pterygota</taxon>
        <taxon>Neoptera</taxon>
        <taxon>Endopterygota</taxon>
        <taxon>Hymenoptera</taxon>
        <taxon>Apocrita</taxon>
        <taxon>Aculeata</taxon>
        <taxon>Formicoidea</taxon>
        <taxon>Formicidae</taxon>
        <taxon>Myrmicinae</taxon>
        <taxon>Trachymyrmex</taxon>
    </lineage>
</organism>
<dbReference type="Pfam" id="PF26634">
    <property type="entry name" value="DUF8207"/>
    <property type="match status" value="1"/>
</dbReference>
<evidence type="ECO:0000259" key="1">
    <source>
        <dbReference type="Pfam" id="PF26634"/>
    </source>
</evidence>
<dbReference type="PANTHER" id="PTHR35374:SF1">
    <property type="entry name" value="PROTEIN KINASE DOMAIN-CONTAINING PROTEIN"/>
    <property type="match status" value="1"/>
</dbReference>
<name>A0A151J406_9HYME</name>
<dbReference type="InterPro" id="IPR058520">
    <property type="entry name" value="DUF8207"/>
</dbReference>
<dbReference type="PANTHER" id="PTHR35374">
    <property type="entry name" value="CYCLIN-DEPENDENT KINASE 11A-LIKE"/>
    <property type="match status" value="1"/>
</dbReference>
<proteinExistence type="predicted"/>
<reference evidence="2 3" key="1">
    <citation type="submission" date="2015-09" db="EMBL/GenBank/DDBJ databases">
        <title>Trachymyrmex cornetzi WGS genome.</title>
        <authorList>
            <person name="Nygaard S."/>
            <person name="Hu H."/>
            <person name="Boomsma J."/>
            <person name="Zhang G."/>
        </authorList>
    </citation>
    <scope>NUCLEOTIDE SEQUENCE [LARGE SCALE GENOMIC DNA]</scope>
    <source>
        <strain evidence="2">Tcor2-1</strain>
        <tissue evidence="2">Whole body</tissue>
    </source>
</reference>
<gene>
    <name evidence="2" type="ORF">ALC57_10670</name>
</gene>
<sequence>MRTDEESRRTSVASFIVHTLTHFVNVPSLLVETLPRFERQPQFMSTIVSQGDLHVTRRANVNSNFQILVARIRQVVTPAQQTHRAMLHTVYIYNIEKRYLLYKKRFVLRTDRHSQYLTSSSFFGGGLGGPGEVNDSMASYTASKVSMCMSSRSSSRSRFHSHVRFSRPLTYTIDYVYGVYLHKDGLMFGNKRFDVDDADNIIIDDVRYAGTTGLYELIFKRISDDALYTEDDMNKYKSMLLATNAHKHKHHSQGRLLSNRGDKYKHIIAPLISMTPKKPNKKSGKGLPRAMTLNDNAIDYVHWDDPNELVDRLRLLDASHRAGNNAHDNEMLSIIEELREAGLIIN</sequence>
<dbReference type="EMBL" id="KQ980265">
    <property type="protein sequence ID" value="KYN17057.1"/>
    <property type="molecule type" value="Genomic_DNA"/>
</dbReference>
<keyword evidence="3" id="KW-1185">Reference proteome</keyword>
<evidence type="ECO:0000313" key="3">
    <source>
        <dbReference type="Proteomes" id="UP000078492"/>
    </source>
</evidence>
<accession>A0A151J406</accession>
<dbReference type="STRING" id="471704.A0A151J406"/>
<dbReference type="AlphaFoldDB" id="A0A151J406"/>
<feature type="domain" description="DUF8207" evidence="1">
    <location>
        <begin position="173"/>
        <end position="271"/>
    </location>
</feature>
<evidence type="ECO:0000313" key="2">
    <source>
        <dbReference type="EMBL" id="KYN17057.1"/>
    </source>
</evidence>
<dbReference type="Proteomes" id="UP000078492">
    <property type="component" value="Unassembled WGS sequence"/>
</dbReference>